<dbReference type="PANTHER" id="PTHR32438">
    <property type="entry name" value="4-ALPHA-GLUCANOTRANSFERASE DPE1, CHLOROPLASTIC/AMYLOPLASTIC"/>
    <property type="match status" value="1"/>
</dbReference>
<dbReference type="InterPro" id="IPR003385">
    <property type="entry name" value="Glyco_hydro_77"/>
</dbReference>
<dbReference type="PANTHER" id="PTHR32438:SF5">
    <property type="entry name" value="4-ALPHA-GLUCANOTRANSFERASE DPE1, CHLOROPLASTIC_AMYLOPLASTIC"/>
    <property type="match status" value="1"/>
</dbReference>
<dbReference type="Pfam" id="PF02446">
    <property type="entry name" value="Glyco_hydro_77"/>
    <property type="match status" value="1"/>
</dbReference>
<evidence type="ECO:0000313" key="12">
    <source>
        <dbReference type="Proteomes" id="UP000235803"/>
    </source>
</evidence>
<organism evidence="11 12">
    <name type="scientific">Billgrantia endophytica</name>
    <dbReference type="NCBI Taxonomy" id="2033802"/>
    <lineage>
        <taxon>Bacteria</taxon>
        <taxon>Pseudomonadati</taxon>
        <taxon>Pseudomonadota</taxon>
        <taxon>Gammaproteobacteria</taxon>
        <taxon>Oceanospirillales</taxon>
        <taxon>Halomonadaceae</taxon>
        <taxon>Billgrantia</taxon>
    </lineage>
</organism>
<name>A0A2N7TYF8_9GAMM</name>
<dbReference type="GO" id="GO:0004134">
    <property type="term" value="F:4-alpha-glucanotransferase activity"/>
    <property type="evidence" value="ECO:0007669"/>
    <property type="project" value="UniProtKB-EC"/>
</dbReference>
<dbReference type="Gene3D" id="3.20.20.80">
    <property type="entry name" value="Glycosidases"/>
    <property type="match status" value="1"/>
</dbReference>
<comment type="caution">
    <text evidence="11">The sequence shown here is derived from an EMBL/GenBank/DDBJ whole genome shotgun (WGS) entry which is preliminary data.</text>
</comment>
<evidence type="ECO:0000256" key="2">
    <source>
        <dbReference type="ARBA" id="ARBA00005684"/>
    </source>
</evidence>
<keyword evidence="7 10" id="KW-0119">Carbohydrate metabolism</keyword>
<proteinExistence type="inferred from homology"/>
<reference evidence="11 12" key="1">
    <citation type="submission" date="2018-01" db="EMBL/GenBank/DDBJ databases">
        <title>Halomonas endophytica sp. nov., isolated from storage liquid in the stems of Populus euphratica.</title>
        <authorList>
            <person name="Chen C."/>
        </authorList>
    </citation>
    <scope>NUCLEOTIDE SEQUENCE [LARGE SCALE GENOMIC DNA]</scope>
    <source>
        <strain evidence="11 12">MC28</strain>
    </source>
</reference>
<keyword evidence="5 10" id="KW-0328">Glycosyltransferase</keyword>
<keyword evidence="6 10" id="KW-0808">Transferase</keyword>
<evidence type="ECO:0000313" key="11">
    <source>
        <dbReference type="EMBL" id="PMR73224.1"/>
    </source>
</evidence>
<comment type="catalytic activity">
    <reaction evidence="1 10">
        <text>Transfers a segment of a (1-&gt;4)-alpha-D-glucan to a new position in an acceptor, which may be glucose or a (1-&gt;4)-alpha-D-glucan.</text>
        <dbReference type="EC" id="2.4.1.25"/>
    </reaction>
</comment>
<dbReference type="AlphaFoldDB" id="A0A2N7TYF8"/>
<dbReference type="InterPro" id="IPR017853">
    <property type="entry name" value="GH"/>
</dbReference>
<accession>A0A2N7TYF8</accession>
<dbReference type="EMBL" id="PNRF01000037">
    <property type="protein sequence ID" value="PMR73224.1"/>
    <property type="molecule type" value="Genomic_DNA"/>
</dbReference>
<dbReference type="SUPFAM" id="SSF51445">
    <property type="entry name" value="(Trans)glycosidases"/>
    <property type="match status" value="1"/>
</dbReference>
<evidence type="ECO:0000256" key="10">
    <source>
        <dbReference type="RuleBase" id="RU361207"/>
    </source>
</evidence>
<evidence type="ECO:0000256" key="7">
    <source>
        <dbReference type="ARBA" id="ARBA00023277"/>
    </source>
</evidence>
<evidence type="ECO:0000256" key="4">
    <source>
        <dbReference type="ARBA" id="ARBA00020295"/>
    </source>
</evidence>
<dbReference type="Proteomes" id="UP000235803">
    <property type="component" value="Unassembled WGS sequence"/>
</dbReference>
<gene>
    <name evidence="11" type="primary">malQ</name>
    <name evidence="11" type="ORF">C1H69_17935</name>
</gene>
<dbReference type="RefSeq" id="WP_102654746.1">
    <property type="nucleotide sequence ID" value="NZ_PNRF01000037.1"/>
</dbReference>
<evidence type="ECO:0000256" key="6">
    <source>
        <dbReference type="ARBA" id="ARBA00022679"/>
    </source>
</evidence>
<dbReference type="EC" id="2.4.1.25" evidence="3 10"/>
<sequence length="705" mass="76672">MSEARLERLADAVGVITEWEDSESRPCRLSDATLRDLLARLGYPAASETEIATSLQQLSGPATPSEWPPLVTAEQGTSTPMPSPLPAGTRYALIREDGERQEGELDGLGELPPIAEAGYHRLHIEGSEVTLAVAPPRCYTLADAQGSETPRLWGLAVQLYALRRPGDGGIGDTLALAQFARHAAQAGAAALAVSPVHAMFSADVHQYSPYSPSSRLLYHVLHSAPEALLGETAVNAAIARCQLDETLTQLETDELLDWPRAARTKLTWLRALYDDLKQRKDDESAEAHRALATFREARGNVLETHCRCEALQSHRGERDWRQWPAALRDPSSLEVARFAEAHADDVDFHVFLQWLASEGLARAQASARHAGMSVGLIADLAVGADAAGSQAWSRQAEMLEGLSIGAPPDTFNVLGQDWGLIPFSPQGLVRSGFRSFIDMLRAAFAHAGGVRIDHVLGLMRLWLVPHGAAPTEGGYVRYPLDDLLRLVALESWRHRAIVIGEDLGTVAPGFRERLAHHGILGMRVLWFERDDGGDFLPPALWSPTAIATSSTHDLPTLAGWWAGRDIVWRSHLGLLAEDQDADSEQAERRGARARLARSLGLLDAQAPTKALDAADLPVSRVLDACAHRLGLTPAPLALLPVEDALGLEEQANLPGTLDEHPNWRRRWGDDASHLLTSNEARQRLATLDEARREAHHDAKGGSPGE</sequence>
<dbReference type="GO" id="GO:0005975">
    <property type="term" value="P:carbohydrate metabolic process"/>
    <property type="evidence" value="ECO:0007669"/>
    <property type="project" value="InterPro"/>
</dbReference>
<dbReference type="NCBIfam" id="TIGR00217">
    <property type="entry name" value="malQ"/>
    <property type="match status" value="1"/>
</dbReference>
<keyword evidence="12" id="KW-1185">Reference proteome</keyword>
<dbReference type="OrthoDB" id="9763489at2"/>
<comment type="similarity">
    <text evidence="2 10">Belongs to the disproportionating enzyme family.</text>
</comment>
<protein>
    <recommendedName>
        <fullName evidence="4 10">4-alpha-glucanotransferase</fullName>
        <ecNumber evidence="3 10">2.4.1.25</ecNumber>
    </recommendedName>
    <alternativeName>
        <fullName evidence="8 10">Amylomaltase</fullName>
    </alternativeName>
    <alternativeName>
        <fullName evidence="9 10">Disproportionating enzyme</fullName>
    </alternativeName>
</protein>
<evidence type="ECO:0000256" key="5">
    <source>
        <dbReference type="ARBA" id="ARBA00022676"/>
    </source>
</evidence>
<evidence type="ECO:0000256" key="3">
    <source>
        <dbReference type="ARBA" id="ARBA00012560"/>
    </source>
</evidence>
<evidence type="ECO:0000256" key="8">
    <source>
        <dbReference type="ARBA" id="ARBA00031423"/>
    </source>
</evidence>
<evidence type="ECO:0000256" key="9">
    <source>
        <dbReference type="ARBA" id="ARBA00031501"/>
    </source>
</evidence>
<evidence type="ECO:0000256" key="1">
    <source>
        <dbReference type="ARBA" id="ARBA00000439"/>
    </source>
</evidence>